<reference evidence="1 2" key="1">
    <citation type="submission" date="2023-05" db="EMBL/GenBank/DDBJ databases">
        <title>A 100% complete, gapless, phased diploid assembly of the Scenedesmus obliquus UTEX 3031 genome.</title>
        <authorList>
            <person name="Biondi T.C."/>
            <person name="Hanschen E.R."/>
            <person name="Kwon T."/>
            <person name="Eng W."/>
            <person name="Kruse C.P.S."/>
            <person name="Koehler S.I."/>
            <person name="Kunde Y."/>
            <person name="Gleasner C.D."/>
            <person name="You Mak K.T."/>
            <person name="Polle J."/>
            <person name="Hovde B.T."/>
            <person name="Starkenburg S.R."/>
        </authorList>
    </citation>
    <scope>NUCLEOTIDE SEQUENCE [LARGE SCALE GENOMIC DNA]</scope>
    <source>
        <strain evidence="1 2">DOE0152z</strain>
    </source>
</reference>
<proteinExistence type="predicted"/>
<name>A0ABY8U1R5_TETOB</name>
<evidence type="ECO:0000313" key="1">
    <source>
        <dbReference type="EMBL" id="WIA15314.1"/>
    </source>
</evidence>
<evidence type="ECO:0000313" key="2">
    <source>
        <dbReference type="Proteomes" id="UP001244341"/>
    </source>
</evidence>
<dbReference type="EMBL" id="CP126213">
    <property type="protein sequence ID" value="WIA15314.1"/>
    <property type="molecule type" value="Genomic_DNA"/>
</dbReference>
<keyword evidence="2" id="KW-1185">Reference proteome</keyword>
<sequence>MMACTPSCCAERNLLAAWVARASRAGVPRHQVVHWVRRKAGGSITGKQQHGAAASSRQQLVRLSNLEELLAGLGKLSTADAAFVASLVLHAVRLLQPAETLPLDLQLQQVTAWRMATPAVYLTFGIDDSVALLPVQLLSLLQQQLFAAVAYSTAMQQLEGARPLLPAGASDADVAASWGPVKQMLDILESCHGLRGCWVQHGLWAQVQTAAYQLLHEHRDGEFEQFFLLQITSRSHQIISTAHREALGWQSCS</sequence>
<protein>
    <submittedName>
        <fullName evidence="1">Uncharacterized protein</fullName>
    </submittedName>
</protein>
<accession>A0ABY8U1R5</accession>
<organism evidence="1 2">
    <name type="scientific">Tetradesmus obliquus</name>
    <name type="common">Green alga</name>
    <name type="synonym">Acutodesmus obliquus</name>
    <dbReference type="NCBI Taxonomy" id="3088"/>
    <lineage>
        <taxon>Eukaryota</taxon>
        <taxon>Viridiplantae</taxon>
        <taxon>Chlorophyta</taxon>
        <taxon>core chlorophytes</taxon>
        <taxon>Chlorophyceae</taxon>
        <taxon>CS clade</taxon>
        <taxon>Sphaeropleales</taxon>
        <taxon>Scenedesmaceae</taxon>
        <taxon>Tetradesmus</taxon>
    </lineage>
</organism>
<gene>
    <name evidence="1" type="ORF">OEZ85_001981</name>
</gene>
<dbReference type="Proteomes" id="UP001244341">
    <property type="component" value="Chromosome 6b"/>
</dbReference>